<evidence type="ECO:0000256" key="3">
    <source>
        <dbReference type="ARBA" id="ARBA00022801"/>
    </source>
</evidence>
<dbReference type="Proteomes" id="UP001165962">
    <property type="component" value="Unassembled WGS sequence"/>
</dbReference>
<dbReference type="CDD" id="cd05680">
    <property type="entry name" value="M20_dipept_like"/>
    <property type="match status" value="1"/>
</dbReference>
<dbReference type="Pfam" id="PF01546">
    <property type="entry name" value="Peptidase_M20"/>
    <property type="match status" value="1"/>
</dbReference>
<evidence type="ECO:0000259" key="4">
    <source>
        <dbReference type="Pfam" id="PF07687"/>
    </source>
</evidence>
<dbReference type="PANTHER" id="PTHR43270:SF12">
    <property type="entry name" value="SUCCINYL-DIAMINOPIMELATE DESUCCINYLASE"/>
    <property type="match status" value="1"/>
</dbReference>
<keyword evidence="1" id="KW-0645">Protease</keyword>
<dbReference type="RefSeq" id="WP_166150205.1">
    <property type="nucleotide sequence ID" value="NZ_JAAOIW010000004.1"/>
</dbReference>
<evidence type="ECO:0000313" key="5">
    <source>
        <dbReference type="EMBL" id="NHN30820.1"/>
    </source>
</evidence>
<dbReference type="InterPro" id="IPR002933">
    <property type="entry name" value="Peptidase_M20"/>
</dbReference>
<evidence type="ECO:0000256" key="2">
    <source>
        <dbReference type="ARBA" id="ARBA00022723"/>
    </source>
</evidence>
<sequence>MTFQSYFESRKTQHLQELKEWLSIPSISALSAHKQDVSRAAEWLSDALRLAGLEHVSIRETKGHPVVYADYLRDTNLPTVLVYGHYDVQPVDPLHLWETPPFEPNIRDGKLYARGATDDKGQLFLHIKAVEAFLAQGLPLPVNVKFCIEGEEEIGSPNLPAFLEQNRDMLAADYVLISDTSLLEKGRPAISTGLRGLCSMQISITTANTDLHSGSFGGGVPNALHAIVSLLDSLHDKQGRVAVAGFYDDVPGLSAMERDEFTKLAFDEEKLKQELGLDAMYGEDGYSFVERIGARPTLEINGLYGGFQGEGTKTVIPREAIAKITSRLVGTQKPQDILDKIERHLLAHVPTGARLTVKQLEKGNPFTIDPATPVLQKAADAYESVYGKRPVFTKDGGSIPIVEAFSRLLSVPVVLMGFGLPDENLHAPNEHFNLENFDYGLLTITTFLQLLAEKDK</sequence>
<proteinExistence type="predicted"/>
<evidence type="ECO:0000313" key="6">
    <source>
        <dbReference type="Proteomes" id="UP001165962"/>
    </source>
</evidence>
<accession>A0ABX0J5X5</accession>
<keyword evidence="2" id="KW-0479">Metal-binding</keyword>
<dbReference type="Gene3D" id="3.30.70.360">
    <property type="match status" value="1"/>
</dbReference>
<reference evidence="5" key="1">
    <citation type="submission" date="2020-03" db="EMBL/GenBank/DDBJ databases">
        <title>Draft sequencing of Paenibacilllus sp. S3N08.</title>
        <authorList>
            <person name="Kim D.-U."/>
        </authorList>
    </citation>
    <scope>NUCLEOTIDE SEQUENCE</scope>
    <source>
        <strain evidence="5">S3N08</strain>
    </source>
</reference>
<dbReference type="Gene3D" id="3.40.630.10">
    <property type="entry name" value="Zn peptidases"/>
    <property type="match status" value="1"/>
</dbReference>
<organism evidence="5 6">
    <name type="scientific">Paenibacillus agricola</name>
    <dbReference type="NCBI Taxonomy" id="2716264"/>
    <lineage>
        <taxon>Bacteria</taxon>
        <taxon>Bacillati</taxon>
        <taxon>Bacillota</taxon>
        <taxon>Bacilli</taxon>
        <taxon>Bacillales</taxon>
        <taxon>Paenibacillaceae</taxon>
        <taxon>Paenibacillus</taxon>
    </lineage>
</organism>
<keyword evidence="3" id="KW-0378">Hydrolase</keyword>
<dbReference type="InterPro" id="IPR011650">
    <property type="entry name" value="Peptidase_M20_dimer"/>
</dbReference>
<dbReference type="EMBL" id="JAAOIW010000004">
    <property type="protein sequence ID" value="NHN30820.1"/>
    <property type="molecule type" value="Genomic_DNA"/>
</dbReference>
<dbReference type="PANTHER" id="PTHR43270">
    <property type="entry name" value="BETA-ALA-HIS DIPEPTIDASE"/>
    <property type="match status" value="1"/>
</dbReference>
<protein>
    <submittedName>
        <fullName evidence="5">Dipeptidase</fullName>
    </submittedName>
</protein>
<dbReference type="InterPro" id="IPR051458">
    <property type="entry name" value="Cyt/Met_Dipeptidase"/>
</dbReference>
<evidence type="ECO:0000256" key="1">
    <source>
        <dbReference type="ARBA" id="ARBA00022670"/>
    </source>
</evidence>
<comment type="caution">
    <text evidence="5">The sequence shown here is derived from an EMBL/GenBank/DDBJ whole genome shotgun (WGS) entry which is preliminary data.</text>
</comment>
<dbReference type="NCBIfam" id="NF005914">
    <property type="entry name" value="PRK07907.1"/>
    <property type="match status" value="1"/>
</dbReference>
<dbReference type="NCBIfam" id="NF006579">
    <property type="entry name" value="PRK09104.1"/>
    <property type="match status" value="1"/>
</dbReference>
<name>A0ABX0J5X5_9BACL</name>
<feature type="domain" description="Peptidase M20 dimerisation" evidence="4">
    <location>
        <begin position="192"/>
        <end position="350"/>
    </location>
</feature>
<dbReference type="NCBIfam" id="NF006053">
    <property type="entry name" value="PRK08201.1"/>
    <property type="match status" value="1"/>
</dbReference>
<dbReference type="Pfam" id="PF07687">
    <property type="entry name" value="M20_dimer"/>
    <property type="match status" value="1"/>
</dbReference>
<dbReference type="SUPFAM" id="SSF53187">
    <property type="entry name" value="Zn-dependent exopeptidases"/>
    <property type="match status" value="1"/>
</dbReference>
<gene>
    <name evidence="5" type="ORF">G9U52_13350</name>
</gene>
<keyword evidence="6" id="KW-1185">Reference proteome</keyword>